<comment type="caution">
    <text evidence="1">The sequence shown here is derived from an EMBL/GenBank/DDBJ whole genome shotgun (WGS) entry which is preliminary data.</text>
</comment>
<sequence length="251" mass="29452">MVDNVFFRNMCSCGYNFSEHWKKFLISPPVNTKYVLSESHREIFLSLKYISHLAAEMSGQTFPYSPDILSSYDINMVLLQHQQTCLALNVGECFVDTVRRIVKPDQKSDDNDDDMNHLEISFNPSHYNIQRHDAFFPKRHIHLKKLHSIVAIAWFTLEVRQTEDATWIHRLLSLTQEPHNHTWWDRKTQVNDTLVLRLLTKSDSGQLRGLLKAIRKVDSWFKKADGCRGPFTLKWHHKDDSTKASLTLKYH</sequence>
<name>A0A8S4NU96_OWEFU</name>
<organism evidence="1 2">
    <name type="scientific">Owenia fusiformis</name>
    <name type="common">Polychaete worm</name>
    <dbReference type="NCBI Taxonomy" id="6347"/>
    <lineage>
        <taxon>Eukaryota</taxon>
        <taxon>Metazoa</taxon>
        <taxon>Spiralia</taxon>
        <taxon>Lophotrochozoa</taxon>
        <taxon>Annelida</taxon>
        <taxon>Polychaeta</taxon>
        <taxon>Sedentaria</taxon>
        <taxon>Canalipalpata</taxon>
        <taxon>Sabellida</taxon>
        <taxon>Oweniida</taxon>
        <taxon>Oweniidae</taxon>
        <taxon>Owenia</taxon>
    </lineage>
</organism>
<evidence type="ECO:0000313" key="2">
    <source>
        <dbReference type="Proteomes" id="UP000749559"/>
    </source>
</evidence>
<protein>
    <submittedName>
        <fullName evidence="1">Uncharacterized protein</fullName>
    </submittedName>
</protein>
<reference evidence="1" key="1">
    <citation type="submission" date="2022-03" db="EMBL/GenBank/DDBJ databases">
        <authorList>
            <person name="Martin C."/>
        </authorList>
    </citation>
    <scope>NUCLEOTIDE SEQUENCE</scope>
</reference>
<dbReference type="OrthoDB" id="6160741at2759"/>
<gene>
    <name evidence="1" type="ORF">OFUS_LOCUS9970</name>
</gene>
<dbReference type="Proteomes" id="UP000749559">
    <property type="component" value="Unassembled WGS sequence"/>
</dbReference>
<proteinExistence type="predicted"/>
<accession>A0A8S4NU96</accession>
<keyword evidence="2" id="KW-1185">Reference proteome</keyword>
<dbReference type="EMBL" id="CAIIXF020000005">
    <property type="protein sequence ID" value="CAH1783649.1"/>
    <property type="molecule type" value="Genomic_DNA"/>
</dbReference>
<evidence type="ECO:0000313" key="1">
    <source>
        <dbReference type="EMBL" id="CAH1783649.1"/>
    </source>
</evidence>
<dbReference type="AlphaFoldDB" id="A0A8S4NU96"/>